<feature type="transmembrane region" description="Helical" evidence="1">
    <location>
        <begin position="205"/>
        <end position="228"/>
    </location>
</feature>
<dbReference type="EMBL" id="JEMT01016708">
    <property type="protein sequence ID" value="EXX70059.1"/>
    <property type="molecule type" value="Genomic_DNA"/>
</dbReference>
<feature type="chain" id="PRO_5001474699" evidence="2">
    <location>
        <begin position="26"/>
        <end position="241"/>
    </location>
</feature>
<evidence type="ECO:0000313" key="3">
    <source>
        <dbReference type="EMBL" id="EXX70059.1"/>
    </source>
</evidence>
<dbReference type="HOGENOM" id="CLU_087686_0_0_1"/>
<keyword evidence="4" id="KW-1185">Reference proteome</keyword>
<keyword evidence="1" id="KW-0812">Transmembrane</keyword>
<keyword evidence="1" id="KW-1133">Transmembrane helix</keyword>
<dbReference type="OrthoDB" id="2338390at2759"/>
<protein>
    <submittedName>
        <fullName evidence="3">Uncharacterized protein</fullName>
    </submittedName>
</protein>
<name>A0A015KR26_RHIIW</name>
<comment type="caution">
    <text evidence="3">The sequence shown here is derived from an EMBL/GenBank/DDBJ whole genome shotgun (WGS) entry which is preliminary data.</text>
</comment>
<dbReference type="AlphaFoldDB" id="A0A015KR26"/>
<organism evidence="3 4">
    <name type="scientific">Rhizophagus irregularis (strain DAOM 197198w)</name>
    <name type="common">Glomus intraradices</name>
    <dbReference type="NCBI Taxonomy" id="1432141"/>
    <lineage>
        <taxon>Eukaryota</taxon>
        <taxon>Fungi</taxon>
        <taxon>Fungi incertae sedis</taxon>
        <taxon>Mucoromycota</taxon>
        <taxon>Glomeromycotina</taxon>
        <taxon>Glomeromycetes</taxon>
        <taxon>Glomerales</taxon>
        <taxon>Glomeraceae</taxon>
        <taxon>Rhizophagus</taxon>
    </lineage>
</organism>
<keyword evidence="1" id="KW-0472">Membrane</keyword>
<feature type="signal peptide" evidence="2">
    <location>
        <begin position="1"/>
        <end position="25"/>
    </location>
</feature>
<evidence type="ECO:0000256" key="1">
    <source>
        <dbReference type="SAM" id="Phobius"/>
    </source>
</evidence>
<dbReference type="Proteomes" id="UP000022910">
    <property type="component" value="Unassembled WGS sequence"/>
</dbReference>
<proteinExistence type="predicted"/>
<accession>A0A015KR26</accession>
<keyword evidence="2" id="KW-0732">Signal</keyword>
<sequence length="241" mass="26923">MYWLTSLLFYKTFLLFSLFTTFVLSCSPEINNEDVFSISRSDEPKNRFQLYYGGVKPTVAIYTVNGDDKPVSHEIFQLTQPASDSYEFRPFQDFYRTLVIEMNNVIPFQLNYNAGSENQRFSIVCDKCNSQTNSADWAPYHTSCSIKNKASNLCVKSVGNNNNLIQSDCGSAMKWDLIGRVSPTGSSQTPIKTDPNNVQISKGGLAATVLGSIIGTSLIALAAGYWFIKRKRIYPGHALNT</sequence>
<reference evidence="3 4" key="1">
    <citation type="submission" date="2014-02" db="EMBL/GenBank/DDBJ databases">
        <title>Single nucleus genome sequencing reveals high similarity among nuclei of an endomycorrhizal fungus.</title>
        <authorList>
            <person name="Lin K."/>
            <person name="Geurts R."/>
            <person name="Zhang Z."/>
            <person name="Limpens E."/>
            <person name="Saunders D.G."/>
            <person name="Mu D."/>
            <person name="Pang E."/>
            <person name="Cao H."/>
            <person name="Cha H."/>
            <person name="Lin T."/>
            <person name="Zhou Q."/>
            <person name="Shang Y."/>
            <person name="Li Y."/>
            <person name="Ivanov S."/>
            <person name="Sharma T."/>
            <person name="Velzen R.V."/>
            <person name="Ruijter N.D."/>
            <person name="Aanen D.K."/>
            <person name="Win J."/>
            <person name="Kamoun S."/>
            <person name="Bisseling T."/>
            <person name="Huang S."/>
        </authorList>
    </citation>
    <scope>NUCLEOTIDE SEQUENCE [LARGE SCALE GENOMIC DNA]</scope>
    <source>
        <strain evidence="4">DAOM197198w</strain>
    </source>
</reference>
<evidence type="ECO:0000256" key="2">
    <source>
        <dbReference type="SAM" id="SignalP"/>
    </source>
</evidence>
<gene>
    <name evidence="3" type="ORF">RirG_090800</name>
</gene>
<evidence type="ECO:0000313" key="4">
    <source>
        <dbReference type="Proteomes" id="UP000022910"/>
    </source>
</evidence>